<dbReference type="InterPro" id="IPR006076">
    <property type="entry name" value="FAD-dep_OxRdtase"/>
</dbReference>
<evidence type="ECO:0000256" key="4">
    <source>
        <dbReference type="ARBA" id="ARBA00022857"/>
    </source>
</evidence>
<dbReference type="GO" id="GO:0004499">
    <property type="term" value="F:N,N-dimethylaniline monooxygenase activity"/>
    <property type="evidence" value="ECO:0007669"/>
    <property type="project" value="InterPro"/>
</dbReference>
<feature type="region of interest" description="Disordered" evidence="6">
    <location>
        <begin position="90"/>
        <end position="117"/>
    </location>
</feature>
<keyword evidence="2" id="KW-0285">Flavoprotein</keyword>
<dbReference type="PRINTS" id="PR00370">
    <property type="entry name" value="FMOXYGENASE"/>
</dbReference>
<dbReference type="GO" id="GO:0050661">
    <property type="term" value="F:NADP binding"/>
    <property type="evidence" value="ECO:0007669"/>
    <property type="project" value="InterPro"/>
</dbReference>
<reference evidence="8" key="1">
    <citation type="journal article" date="2023" name="Mol. Phylogenet. Evol.">
        <title>Genome-scale phylogeny and comparative genomics of the fungal order Sordariales.</title>
        <authorList>
            <person name="Hensen N."/>
            <person name="Bonometti L."/>
            <person name="Westerberg I."/>
            <person name="Brannstrom I.O."/>
            <person name="Guillou S."/>
            <person name="Cros-Aarteil S."/>
            <person name="Calhoun S."/>
            <person name="Haridas S."/>
            <person name="Kuo A."/>
            <person name="Mondo S."/>
            <person name="Pangilinan J."/>
            <person name="Riley R."/>
            <person name="LaButti K."/>
            <person name="Andreopoulos B."/>
            <person name="Lipzen A."/>
            <person name="Chen C."/>
            <person name="Yan M."/>
            <person name="Daum C."/>
            <person name="Ng V."/>
            <person name="Clum A."/>
            <person name="Steindorff A."/>
            <person name="Ohm R.A."/>
            <person name="Martin F."/>
            <person name="Silar P."/>
            <person name="Natvig D.O."/>
            <person name="Lalanne C."/>
            <person name="Gautier V."/>
            <person name="Ament-Velasquez S.L."/>
            <person name="Kruys A."/>
            <person name="Hutchinson M.I."/>
            <person name="Powell A.J."/>
            <person name="Barry K."/>
            <person name="Miller A.N."/>
            <person name="Grigoriev I.V."/>
            <person name="Debuchy R."/>
            <person name="Gladieux P."/>
            <person name="Hiltunen Thoren M."/>
            <person name="Johannesson H."/>
        </authorList>
    </citation>
    <scope>NUCLEOTIDE SEQUENCE</scope>
    <source>
        <strain evidence="8">CBS 892.96</strain>
    </source>
</reference>
<accession>A0AAN6WA44</accession>
<feature type="domain" description="FAD dependent oxidoreductase" evidence="7">
    <location>
        <begin position="23"/>
        <end position="57"/>
    </location>
</feature>
<dbReference type="AlphaFoldDB" id="A0AAN6WA44"/>
<evidence type="ECO:0000259" key="7">
    <source>
        <dbReference type="Pfam" id="PF01266"/>
    </source>
</evidence>
<dbReference type="InterPro" id="IPR000960">
    <property type="entry name" value="Flavin_mOase"/>
</dbReference>
<keyword evidence="3" id="KW-0274">FAD</keyword>
<dbReference type="Gene3D" id="3.50.50.60">
    <property type="entry name" value="FAD/NAD(P)-binding domain"/>
    <property type="match status" value="2"/>
</dbReference>
<name>A0AAN6WA44_9PEZI</name>
<protein>
    <recommendedName>
        <fullName evidence="7">FAD dependent oxidoreductase domain-containing protein</fullName>
    </recommendedName>
</protein>
<evidence type="ECO:0000256" key="2">
    <source>
        <dbReference type="ARBA" id="ARBA00022630"/>
    </source>
</evidence>
<dbReference type="GO" id="GO:0050660">
    <property type="term" value="F:flavin adenine dinucleotide binding"/>
    <property type="evidence" value="ECO:0007669"/>
    <property type="project" value="InterPro"/>
</dbReference>
<dbReference type="InterPro" id="IPR036188">
    <property type="entry name" value="FAD/NAD-bd_sf"/>
</dbReference>
<dbReference type="Pfam" id="PF01266">
    <property type="entry name" value="DAO"/>
    <property type="match status" value="1"/>
</dbReference>
<evidence type="ECO:0000313" key="9">
    <source>
        <dbReference type="Proteomes" id="UP001302321"/>
    </source>
</evidence>
<keyword evidence="9" id="KW-1185">Reference proteome</keyword>
<evidence type="ECO:0000256" key="6">
    <source>
        <dbReference type="SAM" id="MobiDB-lite"/>
    </source>
</evidence>
<gene>
    <name evidence="8" type="ORF">QBC36DRAFT_310301</name>
</gene>
<dbReference type="Pfam" id="PF00743">
    <property type="entry name" value="FMO-like"/>
    <property type="match status" value="2"/>
</dbReference>
<evidence type="ECO:0000256" key="3">
    <source>
        <dbReference type="ARBA" id="ARBA00022827"/>
    </source>
</evidence>
<dbReference type="PIRSF" id="PIRSF000332">
    <property type="entry name" value="FMO"/>
    <property type="match status" value="1"/>
</dbReference>
<dbReference type="SUPFAM" id="SSF51905">
    <property type="entry name" value="FAD/NAD(P)-binding domain"/>
    <property type="match status" value="2"/>
</dbReference>
<reference evidence="8" key="2">
    <citation type="submission" date="2023-05" db="EMBL/GenBank/DDBJ databases">
        <authorList>
            <consortium name="Lawrence Berkeley National Laboratory"/>
            <person name="Steindorff A."/>
            <person name="Hensen N."/>
            <person name="Bonometti L."/>
            <person name="Westerberg I."/>
            <person name="Brannstrom I.O."/>
            <person name="Guillou S."/>
            <person name="Cros-Aarteil S."/>
            <person name="Calhoun S."/>
            <person name="Haridas S."/>
            <person name="Kuo A."/>
            <person name="Mondo S."/>
            <person name="Pangilinan J."/>
            <person name="Riley R."/>
            <person name="Labutti K."/>
            <person name="Andreopoulos B."/>
            <person name="Lipzen A."/>
            <person name="Chen C."/>
            <person name="Yanf M."/>
            <person name="Daum C."/>
            <person name="Ng V."/>
            <person name="Clum A."/>
            <person name="Ohm R."/>
            <person name="Martin F."/>
            <person name="Silar P."/>
            <person name="Natvig D."/>
            <person name="Lalanne C."/>
            <person name="Gautier V."/>
            <person name="Ament-Velasquez S.L."/>
            <person name="Kruys A."/>
            <person name="Hutchinson M.I."/>
            <person name="Powell A.J."/>
            <person name="Barry K."/>
            <person name="Miller A.N."/>
            <person name="Grigoriev I.V."/>
            <person name="Debuchy R."/>
            <person name="Gladieux P."/>
            <person name="Thoren M.H."/>
            <person name="Johannesson H."/>
        </authorList>
    </citation>
    <scope>NUCLEOTIDE SEQUENCE</scope>
    <source>
        <strain evidence="8">CBS 892.96</strain>
    </source>
</reference>
<dbReference type="InterPro" id="IPR050346">
    <property type="entry name" value="FMO-like"/>
</dbReference>
<feature type="region of interest" description="Disordered" evidence="6">
    <location>
        <begin position="1"/>
        <end position="20"/>
    </location>
</feature>
<proteinExistence type="inferred from homology"/>
<organism evidence="8 9">
    <name type="scientific">Triangularia setosa</name>
    <dbReference type="NCBI Taxonomy" id="2587417"/>
    <lineage>
        <taxon>Eukaryota</taxon>
        <taxon>Fungi</taxon>
        <taxon>Dikarya</taxon>
        <taxon>Ascomycota</taxon>
        <taxon>Pezizomycotina</taxon>
        <taxon>Sordariomycetes</taxon>
        <taxon>Sordariomycetidae</taxon>
        <taxon>Sordariales</taxon>
        <taxon>Podosporaceae</taxon>
        <taxon>Triangularia</taxon>
    </lineage>
</organism>
<keyword evidence="5" id="KW-0560">Oxidoreductase</keyword>
<comment type="similarity">
    <text evidence="1">Belongs to the FMO family.</text>
</comment>
<dbReference type="EMBL" id="MU866170">
    <property type="protein sequence ID" value="KAK4177271.1"/>
    <property type="molecule type" value="Genomic_DNA"/>
</dbReference>
<evidence type="ECO:0000313" key="8">
    <source>
        <dbReference type="EMBL" id="KAK4177271.1"/>
    </source>
</evidence>
<dbReference type="Proteomes" id="UP001302321">
    <property type="component" value="Unassembled WGS sequence"/>
</dbReference>
<sequence length="547" mass="60824">MSNSTSPFTKISEPGHQPPQQTVAVIGAGISGVCTAAHLLRQCLSVTVFERSNIAGGVWHFDDRVPLDPSYPSSTPSLGDYEVSQRGQFSYATPPSERSDETPDEQPTRVEASNNVSDLELQFSPPGPCYAGLRNNVPTYLMASSLSHWPEGTESVISQRDVENYVQSLAEVHGVNTHTLFNTRVDEVKKTPDGLKWELRSVTLEKGEFGVRFIERLSLFDQVVVASGHYNMPRIPDVDGLREWKARFPSRIIHSKQYRNPERYRDHNLMVLGAGVSALDICRELDGIANTVYQSVRGGQYDLPASLLPPSSNRVPEIASFALDNDQRGHRSLEDGQPVPGRIILKDGQVLDNIHHVVIATGYITSYPFLPHLHSDTASITEPGEFLVVTSDGNMAHNLHKDIFYIPDPTLAFVGVPYHVATFSLFDFQAQVVARVFAGRAKLPSQKSMREEYEKRVLEKGLSRGFHSLHLEGKEVEYVRELVDWVNEEHAEEDGKSNDKMKGHSQEWITGYYELKAKMRGLFGDRGVKATAEQAVKGAASSLVKVD</sequence>
<keyword evidence="4" id="KW-0521">NADP</keyword>
<comment type="caution">
    <text evidence="8">The sequence shown here is derived from an EMBL/GenBank/DDBJ whole genome shotgun (WGS) entry which is preliminary data.</text>
</comment>
<dbReference type="InterPro" id="IPR020946">
    <property type="entry name" value="Flavin_mOase-like"/>
</dbReference>
<evidence type="ECO:0000256" key="1">
    <source>
        <dbReference type="ARBA" id="ARBA00009183"/>
    </source>
</evidence>
<evidence type="ECO:0000256" key="5">
    <source>
        <dbReference type="ARBA" id="ARBA00023002"/>
    </source>
</evidence>
<dbReference type="PANTHER" id="PTHR23023">
    <property type="entry name" value="DIMETHYLANILINE MONOOXYGENASE"/>
    <property type="match status" value="1"/>
</dbReference>